<feature type="domain" description="PhnB-like" evidence="1">
    <location>
        <begin position="3"/>
        <end position="117"/>
    </location>
</feature>
<dbReference type="EMBL" id="JABEPP010000006">
    <property type="protein sequence ID" value="NNM74729.1"/>
    <property type="molecule type" value="Genomic_DNA"/>
</dbReference>
<protein>
    <submittedName>
        <fullName evidence="2">VOC family protein</fullName>
    </submittedName>
</protein>
<name>A0A849IE52_9HYPH</name>
<dbReference type="InterPro" id="IPR029068">
    <property type="entry name" value="Glyas_Bleomycin-R_OHBP_Dase"/>
</dbReference>
<dbReference type="RefSeq" id="WP_171220182.1">
    <property type="nucleotide sequence ID" value="NZ_JABEPP010000006.1"/>
</dbReference>
<evidence type="ECO:0000259" key="1">
    <source>
        <dbReference type="Pfam" id="PF06983"/>
    </source>
</evidence>
<dbReference type="AlphaFoldDB" id="A0A849IE52"/>
<dbReference type="PANTHER" id="PTHR33990:SF2">
    <property type="entry name" value="PHNB-LIKE DOMAIN-CONTAINING PROTEIN"/>
    <property type="match status" value="1"/>
</dbReference>
<sequence>MAAITPCLWFDGVAEEAARFYAGLVPDSRVDRVNRSPADTPSGPAGSVLTVEFTLRGQPFLGLNGGPLFKFNEAVSFILDCEDQAEVDRYWDALGEGGEPGPCGWLKDRYGLSWQVVPREAIDMLRDPDQARAGRVMTAIMGMGKLDLAELRRVYKGGA</sequence>
<dbReference type="PANTHER" id="PTHR33990">
    <property type="entry name" value="PROTEIN YJDN-RELATED"/>
    <property type="match status" value="1"/>
</dbReference>
<dbReference type="PIRSF" id="PIRSF021700">
    <property type="entry name" value="3_dmu_93_MTrfase"/>
    <property type="match status" value="1"/>
</dbReference>
<dbReference type="Gene3D" id="3.10.180.10">
    <property type="entry name" value="2,3-Dihydroxybiphenyl 1,2-Dioxygenase, domain 1"/>
    <property type="match status" value="1"/>
</dbReference>
<organism evidence="2 3">
    <name type="scientific">Enterovirga aerilata</name>
    <dbReference type="NCBI Taxonomy" id="2730920"/>
    <lineage>
        <taxon>Bacteria</taxon>
        <taxon>Pseudomonadati</taxon>
        <taxon>Pseudomonadota</taxon>
        <taxon>Alphaproteobacteria</taxon>
        <taxon>Hyphomicrobiales</taxon>
        <taxon>Methylobacteriaceae</taxon>
        <taxon>Enterovirga</taxon>
    </lineage>
</organism>
<dbReference type="InterPro" id="IPR028973">
    <property type="entry name" value="PhnB-like"/>
</dbReference>
<dbReference type="Proteomes" id="UP000564885">
    <property type="component" value="Unassembled WGS sequence"/>
</dbReference>
<gene>
    <name evidence="2" type="ORF">HJG44_20415</name>
</gene>
<proteinExistence type="predicted"/>
<evidence type="ECO:0000313" key="2">
    <source>
        <dbReference type="EMBL" id="NNM74729.1"/>
    </source>
</evidence>
<keyword evidence="3" id="KW-1185">Reference proteome</keyword>
<reference evidence="2 3" key="1">
    <citation type="submission" date="2020-04" db="EMBL/GenBank/DDBJ databases">
        <title>Enterovirga sp. isolate from soil.</title>
        <authorList>
            <person name="Chea S."/>
            <person name="Kim D.-U."/>
        </authorList>
    </citation>
    <scope>NUCLEOTIDE SEQUENCE [LARGE SCALE GENOMIC DNA]</scope>
    <source>
        <strain evidence="2 3">DB1703</strain>
    </source>
</reference>
<comment type="caution">
    <text evidence="2">The sequence shown here is derived from an EMBL/GenBank/DDBJ whole genome shotgun (WGS) entry which is preliminary data.</text>
</comment>
<dbReference type="Pfam" id="PF06983">
    <property type="entry name" value="3-dmu-9_3-mt"/>
    <property type="match status" value="1"/>
</dbReference>
<dbReference type="InterPro" id="IPR009725">
    <property type="entry name" value="3_dmu_93_MTrfase"/>
</dbReference>
<accession>A0A849IE52</accession>
<dbReference type="CDD" id="cd06588">
    <property type="entry name" value="PhnB_like"/>
    <property type="match status" value="1"/>
</dbReference>
<dbReference type="SUPFAM" id="SSF54593">
    <property type="entry name" value="Glyoxalase/Bleomycin resistance protein/Dihydroxybiphenyl dioxygenase"/>
    <property type="match status" value="1"/>
</dbReference>
<evidence type="ECO:0000313" key="3">
    <source>
        <dbReference type="Proteomes" id="UP000564885"/>
    </source>
</evidence>